<evidence type="ECO:0000313" key="2">
    <source>
        <dbReference type="Proteomes" id="UP000479190"/>
    </source>
</evidence>
<gene>
    <name evidence="1" type="ORF">TBRA_LOCUS4345</name>
</gene>
<name>A0A6H5I352_9HYME</name>
<evidence type="ECO:0000313" key="1">
    <source>
        <dbReference type="EMBL" id="CAB0032407.1"/>
    </source>
</evidence>
<reference evidence="1 2" key="1">
    <citation type="submission" date="2020-02" db="EMBL/GenBank/DDBJ databases">
        <authorList>
            <person name="Ferguson B K."/>
        </authorList>
    </citation>
    <scope>NUCLEOTIDE SEQUENCE [LARGE SCALE GENOMIC DNA]</scope>
</reference>
<sequence length="233" mass="26896">MFIRCWLSSRIAAEDSALRLLGAPFMTMTFAAAEPYPIASLELLALPLYIESWSIPLHHRERAVLGHNTSQHACLRNEVVFRPKGLVPPHYEHIHTNTYIYIYLHRTQGALHIQDGQAFFLDPVKNIKTAIGNVDRILRERVNKVLTRAKAATEYIDEIVKSNEENFDKYEVLVENQCMVSRTFNDLDGSQKVRATAEKKKVDIFDCDMSEAELCKYEYYLRRHMHQANLAAE</sequence>
<dbReference type="Proteomes" id="UP000479190">
    <property type="component" value="Unassembled WGS sequence"/>
</dbReference>
<dbReference type="EMBL" id="CADCXV010000678">
    <property type="protein sequence ID" value="CAB0032407.1"/>
    <property type="molecule type" value="Genomic_DNA"/>
</dbReference>
<organism evidence="1 2">
    <name type="scientific">Trichogramma brassicae</name>
    <dbReference type="NCBI Taxonomy" id="86971"/>
    <lineage>
        <taxon>Eukaryota</taxon>
        <taxon>Metazoa</taxon>
        <taxon>Ecdysozoa</taxon>
        <taxon>Arthropoda</taxon>
        <taxon>Hexapoda</taxon>
        <taxon>Insecta</taxon>
        <taxon>Pterygota</taxon>
        <taxon>Neoptera</taxon>
        <taxon>Endopterygota</taxon>
        <taxon>Hymenoptera</taxon>
        <taxon>Apocrita</taxon>
        <taxon>Proctotrupomorpha</taxon>
        <taxon>Chalcidoidea</taxon>
        <taxon>Trichogrammatidae</taxon>
        <taxon>Trichogramma</taxon>
    </lineage>
</organism>
<keyword evidence="2" id="KW-1185">Reference proteome</keyword>
<protein>
    <submittedName>
        <fullName evidence="1">Uncharacterized protein</fullName>
    </submittedName>
</protein>
<proteinExistence type="predicted"/>
<dbReference type="AlphaFoldDB" id="A0A6H5I352"/>
<accession>A0A6H5I352</accession>